<dbReference type="PANTHER" id="PTHR35828">
    <property type="entry name" value="OS08G0203800 PROTEIN-RELATED"/>
    <property type="match status" value="1"/>
</dbReference>
<dbReference type="PANTHER" id="PTHR35828:SF21">
    <property type="entry name" value="F-BOX DOMAIN-CONTAINING PROTEIN"/>
    <property type="match status" value="1"/>
</dbReference>
<dbReference type="Gramene" id="TraesSTA7A03G03875280.1">
    <property type="protein sequence ID" value="TraesSTA7A03G03875280.1.CDS1"/>
    <property type="gene ID" value="TraesSTA7A03G03875280"/>
</dbReference>
<dbReference type="Gramene" id="TraesSYM7A03G03831060.1">
    <property type="protein sequence ID" value="TraesSYM7A03G03831060.1.CDS1"/>
    <property type="gene ID" value="TraesSYM7A03G03831060"/>
</dbReference>
<evidence type="ECO:0000259" key="1">
    <source>
        <dbReference type="PROSITE" id="PS50181"/>
    </source>
</evidence>
<dbReference type="Gramene" id="TraesLAC7A03G03832740.1">
    <property type="protein sequence ID" value="TraesLAC7A03G03832740.1.CDS1"/>
    <property type="gene ID" value="TraesLAC7A03G03832740"/>
</dbReference>
<dbReference type="Gramene" id="TraesCS7A03G0512800.1">
    <property type="protein sequence ID" value="TraesCS7A03G0512800.1.CDS1"/>
    <property type="gene ID" value="TraesCS7A03G0512800"/>
</dbReference>
<proteinExistence type="predicted"/>
<reference evidence="2" key="2">
    <citation type="submission" date="2018-10" db="UniProtKB">
        <authorList>
            <consortium name="EnsemblPlants"/>
        </authorList>
    </citation>
    <scope>IDENTIFICATION</scope>
</reference>
<dbReference type="SMART" id="SM00256">
    <property type="entry name" value="FBOX"/>
    <property type="match status" value="1"/>
</dbReference>
<dbReference type="Proteomes" id="UP000019116">
    <property type="component" value="Chromosome 7A"/>
</dbReference>
<dbReference type="PROSITE" id="PS50181">
    <property type="entry name" value="FBOX"/>
    <property type="match status" value="1"/>
</dbReference>
<dbReference type="Gramene" id="TraesCAD_scaffold_051474_01G000200.1">
    <property type="protein sequence ID" value="TraesCAD_scaffold_051474_01G000200.1"/>
    <property type="gene ID" value="TraesCAD_scaffold_051474_01G000200"/>
</dbReference>
<name>A0A3B6RGV8_WHEAT</name>
<dbReference type="Gramene" id="TraesJUL7A03G03915440.1">
    <property type="protein sequence ID" value="TraesJUL7A03G03915440.1.CDS1"/>
    <property type="gene ID" value="TraesJUL7A03G03915440"/>
</dbReference>
<dbReference type="Gramene" id="TraesNOR7A03G03922780.1">
    <property type="protein sequence ID" value="TraesNOR7A03G03922780.1.CDS1"/>
    <property type="gene ID" value="TraesNOR7A03G03922780"/>
</dbReference>
<dbReference type="SUPFAM" id="SSF81383">
    <property type="entry name" value="F-box domain"/>
    <property type="match status" value="1"/>
</dbReference>
<dbReference type="Gramene" id="TraesCS7A02G220100.1">
    <property type="protein sequence ID" value="TraesCS7A02G220100.1.cds1"/>
    <property type="gene ID" value="TraesCS7A02G220100"/>
</dbReference>
<evidence type="ECO:0000313" key="3">
    <source>
        <dbReference type="Proteomes" id="UP000019116"/>
    </source>
</evidence>
<dbReference type="Gramene" id="TraesROB_scaffold_042864_01G000100.1">
    <property type="protein sequence ID" value="TraesROB_scaffold_042864_01G000100.1"/>
    <property type="gene ID" value="TraesROB_scaffold_042864_01G000100"/>
</dbReference>
<keyword evidence="3" id="KW-1185">Reference proteome</keyword>
<evidence type="ECO:0000313" key="2">
    <source>
        <dbReference type="EnsemblPlants" id="TraesCS7A02G220100.1.cds1"/>
    </source>
</evidence>
<reference evidence="2" key="1">
    <citation type="submission" date="2018-08" db="EMBL/GenBank/DDBJ databases">
        <authorList>
            <person name="Rossello M."/>
        </authorList>
    </citation>
    <scope>NUCLEOTIDE SEQUENCE [LARGE SCALE GENOMIC DNA]</scope>
    <source>
        <strain evidence="2">cv. Chinese Spring</strain>
    </source>
</reference>
<dbReference type="Pfam" id="PF00646">
    <property type="entry name" value="F-box"/>
    <property type="match status" value="1"/>
</dbReference>
<dbReference type="Gramene" id="TraesWEE_scaffold_037006_01G000100.1">
    <property type="protein sequence ID" value="TraesWEE_scaffold_037006_01G000100.1"/>
    <property type="gene ID" value="TraesWEE_scaffold_037006_01G000100"/>
</dbReference>
<dbReference type="OrthoDB" id="603189at2759"/>
<dbReference type="Gramene" id="TraesARI7A03G03851390.1">
    <property type="protein sequence ID" value="TraesARI7A03G03851390.1.CDS1"/>
    <property type="gene ID" value="TraesARI7A03G03851390"/>
</dbReference>
<protein>
    <recommendedName>
        <fullName evidence="1">F-box domain-containing protein</fullName>
    </recommendedName>
</protein>
<dbReference type="RefSeq" id="XP_044426211.1">
    <property type="nucleotide sequence ID" value="XM_044570276.1"/>
</dbReference>
<dbReference type="STRING" id="4565.A0A3B6RGV8"/>
<dbReference type="InterPro" id="IPR001810">
    <property type="entry name" value="F-box_dom"/>
</dbReference>
<dbReference type="GeneID" id="123150422"/>
<dbReference type="Gramene" id="TraesPARA_EIv1.0_2276770.1">
    <property type="protein sequence ID" value="TraesPARA_EIv1.0_2276770.1.CDS1"/>
    <property type="gene ID" value="TraesPARA_EIv1.0_2276770"/>
</dbReference>
<dbReference type="Gramene" id="TraesJAG7A03G03861950.1">
    <property type="protein sequence ID" value="TraesJAG7A03G03861950.1.CDS1"/>
    <property type="gene ID" value="TraesJAG7A03G03861950"/>
</dbReference>
<dbReference type="AlphaFoldDB" id="A0A3B6RGV8"/>
<gene>
    <name evidence="2" type="primary">LOC123150422</name>
</gene>
<dbReference type="Gramene" id="TraesCLE_scaffold_038607_01G000100.1">
    <property type="protein sequence ID" value="TraesCLE_scaffold_038607_01G000100.1"/>
    <property type="gene ID" value="TraesCLE_scaffold_038607_01G000100"/>
</dbReference>
<dbReference type="InterPro" id="IPR036047">
    <property type="entry name" value="F-box-like_dom_sf"/>
</dbReference>
<accession>A0A3B6RGV8</accession>
<organism evidence="2">
    <name type="scientific">Triticum aestivum</name>
    <name type="common">Wheat</name>
    <dbReference type="NCBI Taxonomy" id="4565"/>
    <lineage>
        <taxon>Eukaryota</taxon>
        <taxon>Viridiplantae</taxon>
        <taxon>Streptophyta</taxon>
        <taxon>Embryophyta</taxon>
        <taxon>Tracheophyta</taxon>
        <taxon>Spermatophyta</taxon>
        <taxon>Magnoliopsida</taxon>
        <taxon>Liliopsida</taxon>
        <taxon>Poales</taxon>
        <taxon>Poaceae</taxon>
        <taxon>BOP clade</taxon>
        <taxon>Pooideae</taxon>
        <taxon>Triticodae</taxon>
        <taxon>Triticeae</taxon>
        <taxon>Triticinae</taxon>
        <taxon>Triticum</taxon>
    </lineage>
</organism>
<dbReference type="Gene3D" id="1.20.1280.50">
    <property type="match status" value="1"/>
</dbReference>
<dbReference type="EnsemblPlants" id="TraesCS7A02G220100.1">
    <property type="protein sequence ID" value="TraesCS7A02G220100.1.cds1"/>
    <property type="gene ID" value="TraesCS7A02G220100"/>
</dbReference>
<dbReference type="Gramene" id="TraesMAC7A03G03880880.1">
    <property type="protein sequence ID" value="TraesMAC7A03G03880880.1.CDS1"/>
    <property type="gene ID" value="TraesMAC7A03G03880880"/>
</dbReference>
<sequence>MRDPEAPSLVRLPEHVVLEILARVPGVDDLFRCAAARKRWRDLVTEPSFLRRRWPEGACHCSSLVGFLGRERCRGGAGPPGSSFVRAPGSVLGPGRPLLGSFVPGATGLLDDRVVPLASHRGVLLVRFGAGAETETEAEPELGVDRLAVCNLLSGACHVLPPLRCDWFFDYFGTSAHAVLTGADCCPDEGQRQSPDPASFKVLVVGVSDDRRHYVLRTFSSGEPSWSAPSECFDPVERGIFGPFKRRSAVVSHGTAHWVLWDLVKFHVLDVNAATRHASLQELQTPPPAGDLPLYESPHLSVAPNKAATLSSLCLSSQDPQVEIWTRRDGGKGSNEGCGGDWSRDRVVEMTPEQNQIVDRPRCMCTGDRSGTVLITDRCRCMYILHLESGAMEEVTDHLRGLRDYKTAMAVEIDWPAFFVCRLLGGKAHV</sequence>
<dbReference type="Gramene" id="TraesLDM7A03G03885020.1">
    <property type="protein sequence ID" value="TraesLDM7A03G03885020.1.CDS1"/>
    <property type="gene ID" value="TraesLDM7A03G03885020"/>
</dbReference>
<feature type="domain" description="F-box" evidence="1">
    <location>
        <begin position="6"/>
        <end position="53"/>
    </location>
</feature>